<dbReference type="PANTHER" id="PTHR43840:SF50">
    <property type="entry name" value="MANGANESE EFFLUX SYSTEM PROTEIN MNES"/>
    <property type="match status" value="1"/>
</dbReference>
<evidence type="ECO:0000256" key="3">
    <source>
        <dbReference type="ARBA" id="ARBA00022448"/>
    </source>
</evidence>
<dbReference type="InterPro" id="IPR027469">
    <property type="entry name" value="Cation_efflux_TMD_sf"/>
</dbReference>
<dbReference type="Gene3D" id="3.30.70.1350">
    <property type="entry name" value="Cation efflux protein, cytoplasmic domain"/>
    <property type="match status" value="1"/>
</dbReference>
<feature type="transmembrane region" description="Helical" evidence="7">
    <location>
        <begin position="96"/>
        <end position="116"/>
    </location>
</feature>
<dbReference type="Pfam" id="PF01545">
    <property type="entry name" value="Cation_efflux"/>
    <property type="match status" value="1"/>
</dbReference>
<feature type="transmembrane region" description="Helical" evidence="7">
    <location>
        <begin position="198"/>
        <end position="216"/>
    </location>
</feature>
<evidence type="ECO:0000256" key="1">
    <source>
        <dbReference type="ARBA" id="ARBA00004141"/>
    </source>
</evidence>
<evidence type="ECO:0000256" key="2">
    <source>
        <dbReference type="ARBA" id="ARBA00008114"/>
    </source>
</evidence>
<keyword evidence="6 7" id="KW-0472">Membrane</keyword>
<comment type="similarity">
    <text evidence="2">Belongs to the cation diffusion facilitator (CDF) transporter (TC 2.A.4) family.</text>
</comment>
<feature type="domain" description="Cation efflux protein cytoplasmic" evidence="9">
    <location>
        <begin position="228"/>
        <end position="304"/>
    </location>
</feature>
<dbReference type="OrthoDB" id="9806522at2"/>
<feature type="transmembrane region" description="Helical" evidence="7">
    <location>
        <begin position="25"/>
        <end position="48"/>
    </location>
</feature>
<keyword evidence="11" id="KW-1185">Reference proteome</keyword>
<dbReference type="InterPro" id="IPR027470">
    <property type="entry name" value="Cation_efflux_CTD"/>
</dbReference>
<evidence type="ECO:0000256" key="7">
    <source>
        <dbReference type="SAM" id="Phobius"/>
    </source>
</evidence>
<comment type="caution">
    <text evidence="10">The sequence shown here is derived from an EMBL/GenBank/DDBJ whole genome shotgun (WGS) entry which is preliminary data.</text>
</comment>
<keyword evidence="4 7" id="KW-0812">Transmembrane</keyword>
<accession>A0A1V4IJX4</accession>
<feature type="transmembrane region" description="Helical" evidence="7">
    <location>
        <begin position="128"/>
        <end position="149"/>
    </location>
</feature>
<evidence type="ECO:0000256" key="5">
    <source>
        <dbReference type="ARBA" id="ARBA00022989"/>
    </source>
</evidence>
<gene>
    <name evidence="10" type="primary">fieF_2</name>
    <name evidence="10" type="ORF">CLCHR_29910</name>
</gene>
<dbReference type="Pfam" id="PF16916">
    <property type="entry name" value="ZT_dimer"/>
    <property type="match status" value="1"/>
</dbReference>
<evidence type="ECO:0000313" key="10">
    <source>
        <dbReference type="EMBL" id="OPJ60226.1"/>
    </source>
</evidence>
<dbReference type="AlphaFoldDB" id="A0A1V4IJX4"/>
<dbReference type="EMBL" id="MZGT01000041">
    <property type="protein sequence ID" value="OPJ60226.1"/>
    <property type="molecule type" value="Genomic_DNA"/>
</dbReference>
<dbReference type="NCBIfam" id="TIGR01297">
    <property type="entry name" value="CDF"/>
    <property type="match status" value="1"/>
</dbReference>
<keyword evidence="3" id="KW-0813">Transport</keyword>
<evidence type="ECO:0000259" key="9">
    <source>
        <dbReference type="Pfam" id="PF16916"/>
    </source>
</evidence>
<sequence length="320" mass="35078">MLSKYLVRTFIKDYANIGNHKVRNAYGYLGGIVGIILNIALSAIKLTIGAITHSISIMADAVNNLTDATSSVITIIGFKMASKPADKEHPFGHGRVEYISGLIVSFLVLLVGIEFIKSSYEKIRNPSAINFQWTSVIILLLSILVKIWLSSFSKFIGNAIDSSALKASGLESLVDVIICVGIAFSLILSRYITFPIDGYLGVLISLFILFSGYSLIKETLNPLLGEAPDSKLVEKIIHAMAKYKHIIGVHDLMIHNYGPRNTLASIHVEVPCTLSLMELTETIDAAENEISNDLNICMVIHVDPVKELPKKRGSTIAHFH</sequence>
<dbReference type="SUPFAM" id="SSF161111">
    <property type="entry name" value="Cation efflux protein transmembrane domain-like"/>
    <property type="match status" value="1"/>
</dbReference>
<dbReference type="GO" id="GO:0016020">
    <property type="term" value="C:membrane"/>
    <property type="evidence" value="ECO:0007669"/>
    <property type="project" value="UniProtKB-SubCell"/>
</dbReference>
<comment type="subcellular location">
    <subcellularLocation>
        <location evidence="1">Membrane</location>
        <topology evidence="1">Multi-pass membrane protein</topology>
    </subcellularLocation>
</comment>
<dbReference type="PANTHER" id="PTHR43840">
    <property type="entry name" value="MITOCHONDRIAL METAL TRANSPORTER 1-RELATED"/>
    <property type="match status" value="1"/>
</dbReference>
<organism evidence="10 11">
    <name type="scientific">Clostridium chromiireducens</name>
    <dbReference type="NCBI Taxonomy" id="225345"/>
    <lineage>
        <taxon>Bacteria</taxon>
        <taxon>Bacillati</taxon>
        <taxon>Bacillota</taxon>
        <taxon>Clostridia</taxon>
        <taxon>Eubacteriales</taxon>
        <taxon>Clostridiaceae</taxon>
        <taxon>Clostridium</taxon>
    </lineage>
</organism>
<feature type="transmembrane region" description="Helical" evidence="7">
    <location>
        <begin position="170"/>
        <end position="192"/>
    </location>
</feature>
<dbReference type="Proteomes" id="UP000191056">
    <property type="component" value="Unassembled WGS sequence"/>
</dbReference>
<dbReference type="STRING" id="225345.CLCHR_29910"/>
<dbReference type="InterPro" id="IPR002524">
    <property type="entry name" value="Cation_efflux"/>
</dbReference>
<name>A0A1V4IJX4_9CLOT</name>
<evidence type="ECO:0000259" key="8">
    <source>
        <dbReference type="Pfam" id="PF01545"/>
    </source>
</evidence>
<dbReference type="InterPro" id="IPR036837">
    <property type="entry name" value="Cation_efflux_CTD_sf"/>
</dbReference>
<evidence type="ECO:0000313" key="11">
    <source>
        <dbReference type="Proteomes" id="UP000191056"/>
    </source>
</evidence>
<dbReference type="RefSeq" id="WP_079440618.1">
    <property type="nucleotide sequence ID" value="NZ_MZGT01000041.1"/>
</dbReference>
<feature type="domain" description="Cation efflux protein transmembrane" evidence="8">
    <location>
        <begin position="32"/>
        <end position="224"/>
    </location>
</feature>
<dbReference type="Gene3D" id="1.20.1510.10">
    <property type="entry name" value="Cation efflux protein transmembrane domain"/>
    <property type="match status" value="1"/>
</dbReference>
<proteinExistence type="inferred from homology"/>
<keyword evidence="5 7" id="KW-1133">Transmembrane helix</keyword>
<dbReference type="SUPFAM" id="SSF160240">
    <property type="entry name" value="Cation efflux protein cytoplasmic domain-like"/>
    <property type="match status" value="1"/>
</dbReference>
<reference evidence="10 11" key="1">
    <citation type="submission" date="2017-03" db="EMBL/GenBank/DDBJ databases">
        <title>Genome sequence of Clostridium chromiireducens DSM 23318.</title>
        <authorList>
            <person name="Poehlein A."/>
            <person name="Daniel R."/>
        </authorList>
    </citation>
    <scope>NUCLEOTIDE SEQUENCE [LARGE SCALE GENOMIC DNA]</scope>
    <source>
        <strain evidence="10 11">DSM 23318</strain>
    </source>
</reference>
<dbReference type="InterPro" id="IPR058533">
    <property type="entry name" value="Cation_efflux_TM"/>
</dbReference>
<dbReference type="FunFam" id="1.20.1510.10:FF:000006">
    <property type="entry name" value="Divalent cation efflux transporter"/>
    <property type="match status" value="1"/>
</dbReference>
<protein>
    <submittedName>
        <fullName evidence="10">Ferrous-iron efflux pump FieF</fullName>
    </submittedName>
</protein>
<evidence type="ECO:0000256" key="4">
    <source>
        <dbReference type="ARBA" id="ARBA00022692"/>
    </source>
</evidence>
<evidence type="ECO:0000256" key="6">
    <source>
        <dbReference type="ARBA" id="ARBA00023136"/>
    </source>
</evidence>
<dbReference type="GO" id="GO:0008324">
    <property type="term" value="F:monoatomic cation transmembrane transporter activity"/>
    <property type="evidence" value="ECO:0007669"/>
    <property type="project" value="InterPro"/>
</dbReference>
<dbReference type="InterPro" id="IPR050291">
    <property type="entry name" value="CDF_Transporter"/>
</dbReference>